<name>A0A109UGT0_9FIRM</name>
<dbReference type="GO" id="GO:0003887">
    <property type="term" value="F:DNA-directed DNA polymerase activity"/>
    <property type="evidence" value="ECO:0007669"/>
    <property type="project" value="InterPro"/>
</dbReference>
<accession>A0A109UGT0</accession>
<dbReference type="InterPro" id="IPR000525">
    <property type="entry name" value="Initiator_Rep_WH1"/>
</dbReference>
<sequence>MSDFDVPNKVAQSNELIVGRWGMNNTMLKLFEMTVFCIDTKLPLPSRKVTISKQEIFELFKYNSSYTYTVFQEHIKEFKKAYSEKVDPDQMILDDFNQGE</sequence>
<comment type="similarity">
    <text evidence="1">Belongs to the initiator RepB protein family.</text>
</comment>
<dbReference type="AlphaFoldDB" id="A0A109UGT0"/>
<dbReference type="Pfam" id="PF01051">
    <property type="entry name" value="Rep3_N"/>
    <property type="match status" value="1"/>
</dbReference>
<evidence type="ECO:0000256" key="1">
    <source>
        <dbReference type="ARBA" id="ARBA00038283"/>
    </source>
</evidence>
<dbReference type="RefSeq" id="WP_067631612.1">
    <property type="nucleotide sequence ID" value="NZ_CP013213.1"/>
</dbReference>
<dbReference type="Gene3D" id="1.10.10.10">
    <property type="entry name" value="Winged helix-like DNA-binding domain superfamily/Winged helix DNA-binding domain"/>
    <property type="match status" value="1"/>
</dbReference>
<evidence type="ECO:0000259" key="2">
    <source>
        <dbReference type="Pfam" id="PF01051"/>
    </source>
</evidence>
<evidence type="ECO:0000313" key="4">
    <source>
        <dbReference type="Proteomes" id="UP000063781"/>
    </source>
</evidence>
<keyword evidence="4" id="KW-1185">Reference proteome</keyword>
<organism evidence="3 4">
    <name type="scientific">Erysipelothrix larvae</name>
    <dbReference type="NCBI Taxonomy" id="1514105"/>
    <lineage>
        <taxon>Bacteria</taxon>
        <taxon>Bacillati</taxon>
        <taxon>Bacillota</taxon>
        <taxon>Erysipelotrichia</taxon>
        <taxon>Erysipelotrichales</taxon>
        <taxon>Erysipelotrichaceae</taxon>
        <taxon>Erysipelothrix</taxon>
    </lineage>
</organism>
<feature type="domain" description="Initiator Rep protein WH1" evidence="2">
    <location>
        <begin position="9"/>
        <end position="82"/>
    </location>
</feature>
<dbReference type="OrthoDB" id="9765378at2"/>
<evidence type="ECO:0000313" key="3">
    <source>
        <dbReference type="EMBL" id="AMC93135.1"/>
    </source>
</evidence>
<dbReference type="STRING" id="1514105.AOC36_03850"/>
<dbReference type="Proteomes" id="UP000063781">
    <property type="component" value="Chromosome"/>
</dbReference>
<dbReference type="InterPro" id="IPR036390">
    <property type="entry name" value="WH_DNA-bd_sf"/>
</dbReference>
<gene>
    <name evidence="3" type="ORF">AOC36_03850</name>
</gene>
<dbReference type="KEGG" id="erl:AOC36_03850"/>
<proteinExistence type="inferred from homology"/>
<dbReference type="SUPFAM" id="SSF46785">
    <property type="entry name" value="Winged helix' DNA-binding domain"/>
    <property type="match status" value="1"/>
</dbReference>
<dbReference type="GO" id="GO:0006270">
    <property type="term" value="P:DNA replication initiation"/>
    <property type="evidence" value="ECO:0007669"/>
    <property type="project" value="InterPro"/>
</dbReference>
<dbReference type="EMBL" id="CP013213">
    <property type="protein sequence ID" value="AMC93135.1"/>
    <property type="molecule type" value="Genomic_DNA"/>
</dbReference>
<dbReference type="InterPro" id="IPR036388">
    <property type="entry name" value="WH-like_DNA-bd_sf"/>
</dbReference>
<reference evidence="3 4" key="1">
    <citation type="submission" date="2015-10" db="EMBL/GenBank/DDBJ databases">
        <title>Erysipelothrix larvae sp. LV19 isolated from the larval gut of the rhinoceros beetle, Trypoxylus dichotomus.</title>
        <authorList>
            <person name="Lim S."/>
            <person name="Kim B.-C."/>
        </authorList>
    </citation>
    <scope>NUCLEOTIDE SEQUENCE [LARGE SCALE GENOMIC DNA]</scope>
    <source>
        <strain evidence="3 4">LV19</strain>
    </source>
</reference>
<protein>
    <recommendedName>
        <fullName evidence="2">Initiator Rep protein WH1 domain-containing protein</fullName>
    </recommendedName>
</protein>